<feature type="compositionally biased region" description="Basic and acidic residues" evidence="1">
    <location>
        <begin position="734"/>
        <end position="745"/>
    </location>
</feature>
<sequence>MEDPVAAASSSVPASAAVAAAARVPVAAAPAPAAAPPAALAPQKPPATAAAVPDAAASCRRQVFSVELRPGETTIVSWKKLLREAGHVAPAPLLPVAEPAFAAHAGPSGAAHPAENDPKDPSQPNRFNAVIEKIERLYMGKHSSDEEDLDDVPDDDQYDTEDSFIDDAELDEYFEVENMTTKHDGYFVNKGKLEQIEPGAAANVAPKKRRRKDASADNNQIAPGDYFNTGDVPGKSSGRGVAQAGKPSSSNVGSYGQYYEDNRVVKNKIGAPGGAPKRKSSDFAMGADAAARAKISSKDISHAPLELRDLEKHKAAALQPIDYAYKSKTSETYDYAYSAYRDKGTSIQLDFQQRKASGENQDQSNRIHRKEKHGISEYPVMAMGGAAYSTQAAHPVVGREGSGTKPKGTRLERAIRDLQKIVAEYRPPTIDINEVDPNGQAAVKRRLPQEVKQKLAKVARLSANQGKVQEHELTDRLMGIVGHLVQRRTLKRNMKEMVELGLSAKQEKADRFQRVKMEINEMVKARVAAKSKVSEQQDGSADDFQVGNDEKRALKGKSVMDTALEDRICDLYDLYVEGMDEDKGPQSRKLYVELAELWPQGYMDNVGIKDAIYRSKERKRLLYSQQKVRNEERMKRKRLAAAAKLQDGYPVAMQSAVIPQVAQPSMTNPMTYPAPDYGQNQGLKSFERVREISSSAVHDDSNRNAGEMKKKRRKPESDSVDAQANPLKAPLQHVSEKQKPSKPSDEAMVLTETVLGLPTTLGHNQQLG</sequence>
<reference evidence="3 4" key="1">
    <citation type="journal article" date="2019" name="Sci. Rep.">
        <title>A high-quality genome of Eragrostis curvula grass provides insights into Poaceae evolution and supports new strategies to enhance forage quality.</title>
        <authorList>
            <person name="Carballo J."/>
            <person name="Santos B.A.C.M."/>
            <person name="Zappacosta D."/>
            <person name="Garbus I."/>
            <person name="Selva J.P."/>
            <person name="Gallo C.A."/>
            <person name="Diaz A."/>
            <person name="Albertini E."/>
            <person name="Caccamo M."/>
            <person name="Echenique V."/>
        </authorList>
    </citation>
    <scope>NUCLEOTIDE SEQUENCE [LARGE SCALE GENOMIC DNA]</scope>
    <source>
        <strain evidence="4">cv. Victoria</strain>
        <tissue evidence="3">Leaf</tissue>
    </source>
</reference>
<keyword evidence="4" id="KW-1185">Reference proteome</keyword>
<dbReference type="OrthoDB" id="68076at2759"/>
<feature type="compositionally biased region" description="Low complexity" evidence="1">
    <location>
        <begin position="104"/>
        <end position="113"/>
    </location>
</feature>
<protein>
    <recommendedName>
        <fullName evidence="2">Hpc2-related domain-containing protein</fullName>
    </recommendedName>
</protein>
<dbReference type="Gramene" id="TVU36281">
    <property type="protein sequence ID" value="TVU36281"/>
    <property type="gene ID" value="EJB05_18209"/>
</dbReference>
<comment type="caution">
    <text evidence="3">The sequence shown here is derived from an EMBL/GenBank/DDBJ whole genome shotgun (WGS) entry which is preliminary data.</text>
</comment>
<feature type="domain" description="Hpc2-related" evidence="2">
    <location>
        <begin position="146"/>
        <end position="194"/>
    </location>
</feature>
<dbReference type="PANTHER" id="PTHR21669">
    <property type="entry name" value="CAPZ-INTERACTING PROTEIN AND RELATED PROTEINS"/>
    <property type="match status" value="1"/>
</dbReference>
<evidence type="ECO:0000256" key="1">
    <source>
        <dbReference type="SAM" id="MobiDB-lite"/>
    </source>
</evidence>
<dbReference type="EMBL" id="RWGY01000009">
    <property type="protein sequence ID" value="TVU36281.1"/>
    <property type="molecule type" value="Genomic_DNA"/>
</dbReference>
<evidence type="ECO:0000259" key="2">
    <source>
        <dbReference type="Pfam" id="PF08729"/>
    </source>
</evidence>
<feature type="region of interest" description="Disordered" evidence="1">
    <location>
        <begin position="693"/>
        <end position="747"/>
    </location>
</feature>
<dbReference type="PANTHER" id="PTHR21669:SF28">
    <property type="entry name" value="YEMANUCLEIN"/>
    <property type="match status" value="1"/>
</dbReference>
<accession>A0A5J9VL01</accession>
<dbReference type="AlphaFoldDB" id="A0A5J9VL01"/>
<feature type="region of interest" description="Disordered" evidence="1">
    <location>
        <begin position="199"/>
        <end position="256"/>
    </location>
</feature>
<dbReference type="Proteomes" id="UP000324897">
    <property type="component" value="Unassembled WGS sequence"/>
</dbReference>
<gene>
    <name evidence="3" type="ORF">EJB05_18209</name>
</gene>
<evidence type="ECO:0000313" key="4">
    <source>
        <dbReference type="Proteomes" id="UP000324897"/>
    </source>
</evidence>
<dbReference type="InterPro" id="IPR014840">
    <property type="entry name" value="HRD"/>
</dbReference>
<dbReference type="GO" id="GO:0005634">
    <property type="term" value="C:nucleus"/>
    <property type="evidence" value="ECO:0007669"/>
    <property type="project" value="TreeGrafter"/>
</dbReference>
<organism evidence="3 4">
    <name type="scientific">Eragrostis curvula</name>
    <name type="common">weeping love grass</name>
    <dbReference type="NCBI Taxonomy" id="38414"/>
    <lineage>
        <taxon>Eukaryota</taxon>
        <taxon>Viridiplantae</taxon>
        <taxon>Streptophyta</taxon>
        <taxon>Embryophyta</taxon>
        <taxon>Tracheophyta</taxon>
        <taxon>Spermatophyta</taxon>
        <taxon>Magnoliopsida</taxon>
        <taxon>Liliopsida</taxon>
        <taxon>Poales</taxon>
        <taxon>Poaceae</taxon>
        <taxon>PACMAD clade</taxon>
        <taxon>Chloridoideae</taxon>
        <taxon>Eragrostideae</taxon>
        <taxon>Eragrostidinae</taxon>
        <taxon>Eragrostis</taxon>
    </lineage>
</organism>
<name>A0A5J9VL01_9POAL</name>
<feature type="region of interest" description="Disordered" evidence="1">
    <location>
        <begin position="104"/>
        <end position="125"/>
    </location>
</feature>
<feature type="compositionally biased region" description="Basic and acidic residues" evidence="1">
    <location>
        <begin position="693"/>
        <end position="708"/>
    </location>
</feature>
<dbReference type="Pfam" id="PF08729">
    <property type="entry name" value="HUN"/>
    <property type="match status" value="1"/>
</dbReference>
<evidence type="ECO:0000313" key="3">
    <source>
        <dbReference type="EMBL" id="TVU36281.1"/>
    </source>
</evidence>
<dbReference type="GO" id="GO:0006325">
    <property type="term" value="P:chromatin organization"/>
    <property type="evidence" value="ECO:0007669"/>
    <property type="project" value="TreeGrafter"/>
</dbReference>
<proteinExistence type="predicted"/>